<reference evidence="1 2" key="1">
    <citation type="submission" date="2017-11" db="EMBL/GenBank/DDBJ databases">
        <title>Isolation and Characterization of Methanogenic Archaea from Saline Meromictic Lake at Siberia.</title>
        <authorList>
            <person name="Shen Y."/>
            <person name="Huang H.-H."/>
            <person name="Lai M.-C."/>
            <person name="Chen S.-C."/>
        </authorList>
    </citation>
    <scope>NUCLEOTIDE SEQUENCE [LARGE SCALE GENOMIC DNA]</scope>
    <source>
        <strain evidence="1 2">SY-01</strain>
    </source>
</reference>
<sequence>MNMLYNLREWICDCDRFLFLAEVHYHNEAVVPSKHKFDHVLSGEILEDLLSRTSIECDSDSYHISFDHCISPDEFSLLKQTLDDIRFENWTKIKVENVILSQEILRKLAKALDEDIMKTYELKGFPSLYSVCGIRYV</sequence>
<evidence type="ECO:0000313" key="2">
    <source>
        <dbReference type="Proteomes" id="UP000297295"/>
    </source>
</evidence>
<accession>A0A4E0PVA9</accession>
<dbReference type="AlphaFoldDB" id="A0A4E0PVA9"/>
<dbReference type="Proteomes" id="UP000297295">
    <property type="component" value="Unassembled WGS sequence"/>
</dbReference>
<keyword evidence="2" id="KW-1185">Reference proteome</keyword>
<comment type="caution">
    <text evidence="1">The sequence shown here is derived from an EMBL/GenBank/DDBJ whole genome shotgun (WGS) entry which is preliminary data.</text>
</comment>
<protein>
    <submittedName>
        <fullName evidence="1">Uncharacterized protein</fullName>
    </submittedName>
</protein>
<dbReference type="EMBL" id="PGGK01000013">
    <property type="protein sequence ID" value="TGC07886.1"/>
    <property type="molecule type" value="Genomic_DNA"/>
</dbReference>
<proteinExistence type="predicted"/>
<organism evidence="1 2">
    <name type="scientific">Methanolobus halotolerans</name>
    <dbReference type="NCBI Taxonomy" id="2052935"/>
    <lineage>
        <taxon>Archaea</taxon>
        <taxon>Methanobacteriati</taxon>
        <taxon>Methanobacteriota</taxon>
        <taxon>Stenosarchaea group</taxon>
        <taxon>Methanomicrobia</taxon>
        <taxon>Methanosarcinales</taxon>
        <taxon>Methanosarcinaceae</taxon>
        <taxon>Methanolobus</taxon>
    </lineage>
</organism>
<gene>
    <name evidence="1" type="ORF">CUN85_10600</name>
</gene>
<evidence type="ECO:0000313" key="1">
    <source>
        <dbReference type="EMBL" id="TGC07886.1"/>
    </source>
</evidence>
<name>A0A4E0PVA9_9EURY</name>